<dbReference type="AlphaFoldDB" id="A0A430F7A7"/>
<organism evidence="3 4">
    <name type="scientific">Bifidobacterium callimiconis</name>
    <dbReference type="NCBI Taxonomy" id="2306973"/>
    <lineage>
        <taxon>Bacteria</taxon>
        <taxon>Bacillati</taxon>
        <taxon>Actinomycetota</taxon>
        <taxon>Actinomycetes</taxon>
        <taxon>Bifidobacteriales</taxon>
        <taxon>Bifidobacteriaceae</taxon>
        <taxon>Bifidobacterium</taxon>
    </lineage>
</organism>
<proteinExistence type="predicted"/>
<feature type="region of interest" description="Disordered" evidence="1">
    <location>
        <begin position="294"/>
        <end position="315"/>
    </location>
</feature>
<keyword evidence="4" id="KW-1185">Reference proteome</keyword>
<dbReference type="Pfam" id="PF13338">
    <property type="entry name" value="AbiEi_4"/>
    <property type="match status" value="1"/>
</dbReference>
<dbReference type="RefSeq" id="WP_126031000.1">
    <property type="nucleotide sequence ID" value="NZ_QXGJ01000024.1"/>
</dbReference>
<evidence type="ECO:0000313" key="4">
    <source>
        <dbReference type="Proteomes" id="UP000288607"/>
    </source>
</evidence>
<evidence type="ECO:0000259" key="2">
    <source>
        <dbReference type="Pfam" id="PF13338"/>
    </source>
</evidence>
<comment type="caution">
    <text evidence="3">The sequence shown here is derived from an EMBL/GenBank/DDBJ whole genome shotgun (WGS) entry which is preliminary data.</text>
</comment>
<reference evidence="3 4" key="1">
    <citation type="submission" date="2018-09" db="EMBL/GenBank/DDBJ databases">
        <title>Characterization of the phylogenetic diversity of five novel species belonging to the genus Bifidobacterium.</title>
        <authorList>
            <person name="Lugli G.A."/>
            <person name="Duranti S."/>
            <person name="Milani C."/>
        </authorList>
    </citation>
    <scope>NUCLEOTIDE SEQUENCE [LARGE SCALE GENOMIC DNA]</scope>
    <source>
        <strain evidence="3 4">2028B</strain>
    </source>
</reference>
<sequence length="315" mass="35263">MNRQSILQRLTPLMETQWGLVTTAQAQHLGIARSSMHRLETEGKLERLLKGVYRNTSVPSERFESLHAAWLSLYPEQTAEERLHNSPPDAVVSSHTAAWLLDIGDFVPEPYCFSTPTRKQTQRTGISIRSKKYDPESLTIREGLPVTTFEQTVADLVADNTDLSLVSSLFSSCTIEAYDNINRSYLEKLLAPYAKRNGFASGDGRGLLSALTAPVDDPIQQSIQIVQEQMSRTLSAQFQELQKALSSDILSLNLDSVHPMIEDIGKAQNKTISRGIQEILEAIRPTMSRSFLFPPLIGRHDSDSPTQQRNHDDDK</sequence>
<accession>A0A430F7A7</accession>
<dbReference type="EMBL" id="QXGJ01000024">
    <property type="protein sequence ID" value="RSX47804.1"/>
    <property type="molecule type" value="Genomic_DNA"/>
</dbReference>
<name>A0A430F7A7_9BIFI</name>
<gene>
    <name evidence="3" type="ORF">D2E23_2237</name>
</gene>
<dbReference type="OrthoDB" id="3356078at2"/>
<feature type="compositionally biased region" description="Basic and acidic residues" evidence="1">
    <location>
        <begin position="298"/>
        <end position="315"/>
    </location>
</feature>
<dbReference type="InterPro" id="IPR025159">
    <property type="entry name" value="AbiEi_N"/>
</dbReference>
<evidence type="ECO:0000256" key="1">
    <source>
        <dbReference type="SAM" id="MobiDB-lite"/>
    </source>
</evidence>
<feature type="domain" description="AbiEi antitoxin N-terminal" evidence="2">
    <location>
        <begin position="8"/>
        <end position="56"/>
    </location>
</feature>
<dbReference type="Proteomes" id="UP000288607">
    <property type="component" value="Unassembled WGS sequence"/>
</dbReference>
<protein>
    <recommendedName>
        <fullName evidence="2">AbiEi antitoxin N-terminal domain-containing protein</fullName>
    </recommendedName>
</protein>
<evidence type="ECO:0000313" key="3">
    <source>
        <dbReference type="EMBL" id="RSX47804.1"/>
    </source>
</evidence>